<gene>
    <name evidence="1" type="ORF">BGZ80_011133</name>
</gene>
<dbReference type="EMBL" id="JAAAID010000859">
    <property type="protein sequence ID" value="KAG0013344.1"/>
    <property type="molecule type" value="Genomic_DNA"/>
</dbReference>
<evidence type="ECO:0000313" key="1">
    <source>
        <dbReference type="EMBL" id="KAG0013344.1"/>
    </source>
</evidence>
<dbReference type="AlphaFoldDB" id="A0A9P6SZU5"/>
<comment type="caution">
    <text evidence="1">The sequence shown here is derived from an EMBL/GenBank/DDBJ whole genome shotgun (WGS) entry which is preliminary data.</text>
</comment>
<reference evidence="1" key="1">
    <citation type="journal article" date="2020" name="Fungal Divers.">
        <title>Resolving the Mortierellaceae phylogeny through synthesis of multi-gene phylogenetics and phylogenomics.</title>
        <authorList>
            <person name="Vandepol N."/>
            <person name="Liber J."/>
            <person name="Desiro A."/>
            <person name="Na H."/>
            <person name="Kennedy M."/>
            <person name="Barry K."/>
            <person name="Grigoriev I.V."/>
            <person name="Miller A.N."/>
            <person name="O'Donnell K."/>
            <person name="Stajich J.E."/>
            <person name="Bonito G."/>
        </authorList>
    </citation>
    <scope>NUCLEOTIDE SEQUENCE</scope>
    <source>
        <strain evidence="1">NRRL 2769</strain>
    </source>
</reference>
<sequence>MDTSHVLSEDIGIEIRTTHGVPIFAHNQSLIKSPTAVQIESFEGFRDIDDVKQSEKNLLCHPLYVSLKTYFDNGGGPCYVCPTDKLVEELSKLDDVNLIVAAGENLIDQPALFADGRYFVILDGPSALSSDPANTMKSYPVTPNAAVYYPNLKASWATYQDNDGNHSVSIPVSAAVAGVYSVGDREHGVWKVPVNISLGGGAEAEVDVSDETTDLYTFSDKPLNMIKIFPGRGSVIWEMSTLGEDKSTVQCYVSVQRLLLSVEKDIREMLRSVVFQPNPELTLQKVHTAINGYLYNIWTKGGLKGDSHSEAYSVKVDLIKLDGDTDGTVSAVIHIRLAAMCPSEFIDLRIVQKTSQ</sequence>
<dbReference type="Proteomes" id="UP000703661">
    <property type="component" value="Unassembled WGS sequence"/>
</dbReference>
<dbReference type="PANTHER" id="PTHR35861">
    <property type="match status" value="1"/>
</dbReference>
<proteinExistence type="predicted"/>
<accession>A0A9P6SZU5</accession>
<keyword evidence="2" id="KW-1185">Reference proteome</keyword>
<dbReference type="PANTHER" id="PTHR35861:SF1">
    <property type="entry name" value="PHAGE TAIL SHEATH PROTEIN"/>
    <property type="match status" value="1"/>
</dbReference>
<dbReference type="Gene3D" id="3.40.50.11780">
    <property type="match status" value="1"/>
</dbReference>
<dbReference type="InterPro" id="IPR052042">
    <property type="entry name" value="Tail_sheath_structural"/>
</dbReference>
<evidence type="ECO:0000313" key="2">
    <source>
        <dbReference type="Proteomes" id="UP000703661"/>
    </source>
</evidence>
<protein>
    <submittedName>
        <fullName evidence="1">Uncharacterized protein</fullName>
    </submittedName>
</protein>
<organism evidence="1 2">
    <name type="scientific">Entomortierella chlamydospora</name>
    <dbReference type="NCBI Taxonomy" id="101097"/>
    <lineage>
        <taxon>Eukaryota</taxon>
        <taxon>Fungi</taxon>
        <taxon>Fungi incertae sedis</taxon>
        <taxon>Mucoromycota</taxon>
        <taxon>Mortierellomycotina</taxon>
        <taxon>Mortierellomycetes</taxon>
        <taxon>Mortierellales</taxon>
        <taxon>Mortierellaceae</taxon>
        <taxon>Entomortierella</taxon>
    </lineage>
</organism>
<dbReference type="OrthoDB" id="2433322at2759"/>
<name>A0A9P6SZU5_9FUNG</name>